<comment type="caution">
    <text evidence="1">The sequence shown here is derived from an EMBL/GenBank/DDBJ whole genome shotgun (WGS) entry which is preliminary data.</text>
</comment>
<name>A0A6G0VNT7_APHCR</name>
<accession>A0A6G0VNT7</accession>
<reference evidence="1 2" key="1">
    <citation type="submission" date="2019-08" db="EMBL/GenBank/DDBJ databases">
        <title>Whole genome of Aphis craccivora.</title>
        <authorList>
            <person name="Voronova N.V."/>
            <person name="Shulinski R.S."/>
            <person name="Bandarenka Y.V."/>
            <person name="Zhorov D.G."/>
            <person name="Warner D."/>
        </authorList>
    </citation>
    <scope>NUCLEOTIDE SEQUENCE [LARGE SCALE GENOMIC DNA]</scope>
    <source>
        <strain evidence="1">180601</strain>
        <tissue evidence="1">Whole Body</tissue>
    </source>
</reference>
<dbReference type="EMBL" id="VUJU01013854">
    <property type="protein sequence ID" value="KAF0703538.1"/>
    <property type="molecule type" value="Genomic_DNA"/>
</dbReference>
<keyword evidence="2" id="KW-1185">Reference proteome</keyword>
<dbReference type="Proteomes" id="UP000478052">
    <property type="component" value="Unassembled WGS sequence"/>
</dbReference>
<dbReference type="PANTHER" id="PTHR37162:SF1">
    <property type="entry name" value="BED-TYPE DOMAIN-CONTAINING PROTEIN"/>
    <property type="match status" value="1"/>
</dbReference>
<sequence length="165" mass="18660">MSKAKKRKCHFLDEYTKEWSFIKKGRTDEEALCVICNCFLSVTHGGKADVKHHISTTNHKKKFTVVSTSSPISKFMIKQDTQEELLITAAELTTAYKVVKHHQSFSSLDCIVKLNAMMYSDSKIAAKQSTARTKATAIIKNILAPNSVSEIKKKIARSFILRNRH</sequence>
<organism evidence="1 2">
    <name type="scientific">Aphis craccivora</name>
    <name type="common">Cowpea aphid</name>
    <dbReference type="NCBI Taxonomy" id="307492"/>
    <lineage>
        <taxon>Eukaryota</taxon>
        <taxon>Metazoa</taxon>
        <taxon>Ecdysozoa</taxon>
        <taxon>Arthropoda</taxon>
        <taxon>Hexapoda</taxon>
        <taxon>Insecta</taxon>
        <taxon>Pterygota</taxon>
        <taxon>Neoptera</taxon>
        <taxon>Paraneoptera</taxon>
        <taxon>Hemiptera</taxon>
        <taxon>Sternorrhyncha</taxon>
        <taxon>Aphidomorpha</taxon>
        <taxon>Aphidoidea</taxon>
        <taxon>Aphididae</taxon>
        <taxon>Aphidini</taxon>
        <taxon>Aphis</taxon>
        <taxon>Aphis</taxon>
    </lineage>
</organism>
<dbReference type="OrthoDB" id="6760218at2759"/>
<evidence type="ECO:0000313" key="2">
    <source>
        <dbReference type="Proteomes" id="UP000478052"/>
    </source>
</evidence>
<dbReference type="PANTHER" id="PTHR37162">
    <property type="entry name" value="HAT FAMILY DIMERISATION DOMAINCONTAINING PROTEIN-RELATED"/>
    <property type="match status" value="1"/>
</dbReference>
<proteinExistence type="predicted"/>
<gene>
    <name evidence="1" type="ORF">FWK35_00036255</name>
</gene>
<dbReference type="AlphaFoldDB" id="A0A6G0VNT7"/>
<evidence type="ECO:0000313" key="1">
    <source>
        <dbReference type="EMBL" id="KAF0703538.1"/>
    </source>
</evidence>
<protein>
    <submittedName>
        <fullName evidence="1">Protein FAM200B-like</fullName>
    </submittedName>
</protein>